<dbReference type="InterPro" id="IPR036291">
    <property type="entry name" value="NAD(P)-bd_dom_sf"/>
</dbReference>
<protein>
    <submittedName>
        <fullName evidence="4">Gluconate 5-dehydrogenase</fullName>
    </submittedName>
</protein>
<dbReference type="InterPro" id="IPR002347">
    <property type="entry name" value="SDR_fam"/>
</dbReference>
<dbReference type="PANTHER" id="PTHR42760">
    <property type="entry name" value="SHORT-CHAIN DEHYDROGENASES/REDUCTASES FAMILY MEMBER"/>
    <property type="match status" value="1"/>
</dbReference>
<dbReference type="Proteomes" id="UP001062776">
    <property type="component" value="Unassembled WGS sequence"/>
</dbReference>
<evidence type="ECO:0000256" key="2">
    <source>
        <dbReference type="ARBA" id="ARBA00023002"/>
    </source>
</evidence>
<comment type="caution">
    <text evidence="4">The sequence shown here is derived from an EMBL/GenBank/DDBJ whole genome shotgun (WGS) entry which is preliminary data.</text>
</comment>
<accession>A0ABQ0Q6P1</accession>
<gene>
    <name evidence="4" type="ORF">AA0535_2945</name>
</gene>
<dbReference type="PANTHER" id="PTHR42760:SF5">
    <property type="entry name" value="2-DEHYDRO-3-DEOXY-D-GLUCONATE 5-DEHYDROGENASE"/>
    <property type="match status" value="1"/>
</dbReference>
<reference evidence="4" key="1">
    <citation type="submission" date="2013-04" db="EMBL/GenBank/DDBJ databases">
        <title>The genome sequencing project of 58 acetic acid bacteria.</title>
        <authorList>
            <person name="Okamoto-Kainuma A."/>
            <person name="Ishikawa M."/>
            <person name="Umino S."/>
            <person name="Koizumi Y."/>
            <person name="Shiwa Y."/>
            <person name="Yoshikawa H."/>
            <person name="Matsutani M."/>
            <person name="Matsushita K."/>
        </authorList>
    </citation>
    <scope>NUCLEOTIDE SEQUENCE</scope>
    <source>
        <strain evidence="4">NRIC 0535</strain>
    </source>
</reference>
<comment type="similarity">
    <text evidence="1 3">Belongs to the short-chain dehydrogenases/reductases (SDR) family.</text>
</comment>
<dbReference type="CDD" id="cd05347">
    <property type="entry name" value="Ga5DH-like_SDR_c"/>
    <property type="match status" value="1"/>
</dbReference>
<proteinExistence type="inferred from homology"/>
<dbReference type="Pfam" id="PF00106">
    <property type="entry name" value="adh_short"/>
    <property type="match status" value="1"/>
</dbReference>
<keyword evidence="2" id="KW-0560">Oxidoreductase</keyword>
<dbReference type="PRINTS" id="PR00081">
    <property type="entry name" value="GDHRDH"/>
</dbReference>
<name>A0ABQ0Q6P1_9PROT</name>
<dbReference type="PROSITE" id="PS00061">
    <property type="entry name" value="ADH_SHORT"/>
    <property type="match status" value="1"/>
</dbReference>
<evidence type="ECO:0000256" key="3">
    <source>
        <dbReference type="RuleBase" id="RU000363"/>
    </source>
</evidence>
<dbReference type="InterPro" id="IPR020904">
    <property type="entry name" value="Sc_DH/Rdtase_CS"/>
</dbReference>
<dbReference type="RefSeq" id="WP_127103489.1">
    <property type="nucleotide sequence ID" value="NZ_BAPV01000061.1"/>
</dbReference>
<evidence type="ECO:0000256" key="1">
    <source>
        <dbReference type="ARBA" id="ARBA00006484"/>
    </source>
</evidence>
<dbReference type="SUPFAM" id="SSF51735">
    <property type="entry name" value="NAD(P)-binding Rossmann-fold domains"/>
    <property type="match status" value="1"/>
</dbReference>
<evidence type="ECO:0000313" key="4">
    <source>
        <dbReference type="EMBL" id="GBQ93793.1"/>
    </source>
</evidence>
<dbReference type="EMBL" id="BAPV01000061">
    <property type="protein sequence ID" value="GBQ93793.1"/>
    <property type="molecule type" value="Genomic_DNA"/>
</dbReference>
<dbReference type="Gene3D" id="3.40.50.720">
    <property type="entry name" value="NAD(P)-binding Rossmann-like Domain"/>
    <property type="match status" value="1"/>
</dbReference>
<dbReference type="PRINTS" id="PR00080">
    <property type="entry name" value="SDRFAMILY"/>
</dbReference>
<evidence type="ECO:0000313" key="5">
    <source>
        <dbReference type="Proteomes" id="UP001062776"/>
    </source>
</evidence>
<organism evidence="4 5">
    <name type="scientific">Asaia krungthepensis NRIC 0535</name>
    <dbReference type="NCBI Taxonomy" id="1307925"/>
    <lineage>
        <taxon>Bacteria</taxon>
        <taxon>Pseudomonadati</taxon>
        <taxon>Pseudomonadota</taxon>
        <taxon>Alphaproteobacteria</taxon>
        <taxon>Acetobacterales</taxon>
        <taxon>Acetobacteraceae</taxon>
        <taxon>Asaia</taxon>
    </lineage>
</organism>
<keyword evidence="5" id="KW-1185">Reference proteome</keyword>
<sequence>MSDPSLFSLHGKRALITGASRGIGFTLAQGLGSFGAEIILNGRNAAHLDSARARLEAEGIATRGSVFDVTDQDQVLAGVEAIEKEGPIDILINNAGIQSRAPLDQFPRAEWDRLISTNLNAVFFVAQAVSRGMIARQSGKIVNICSVQSELARPGIAPYTATKGAVKMLTKGMATDWARHGLQINGLAPGYFETEMNAALVADPEFSSWLCKRTPAARWGKASELVGAAVFLSSEASSFVNGHILMVDGGLTASV</sequence>